<organism evidence="1 2">
    <name type="scientific">Triparma columacea</name>
    <dbReference type="NCBI Taxonomy" id="722753"/>
    <lineage>
        <taxon>Eukaryota</taxon>
        <taxon>Sar</taxon>
        <taxon>Stramenopiles</taxon>
        <taxon>Ochrophyta</taxon>
        <taxon>Bolidophyceae</taxon>
        <taxon>Parmales</taxon>
        <taxon>Triparmaceae</taxon>
        <taxon>Triparma</taxon>
    </lineage>
</organism>
<proteinExistence type="predicted"/>
<gene>
    <name evidence="1" type="ORF">TrCOL_g12531</name>
</gene>
<dbReference type="OrthoDB" id="6500038at2759"/>
<dbReference type="Proteomes" id="UP001165065">
    <property type="component" value="Unassembled WGS sequence"/>
</dbReference>
<evidence type="ECO:0000313" key="1">
    <source>
        <dbReference type="EMBL" id="GMI30819.1"/>
    </source>
</evidence>
<name>A0A9W7L564_9STRA</name>
<sequence length="463" mass="49746">MSAWGNRSSSPLLRRIDESKSTTKPITSITILPIKTWSQPNETHLLNIISQGHLTDVNVGTKRLYDPKSWGVALSTTKNASVTHLNIGDTTMKSKGLNIVLENGTQCDTVKYINLCDKGLTGINNGDVVRKFPNVEEVDFSRNLGLEFSGAITFKNVDLSETGLEFGRVAFGEGCEVVAFRDNKFSEFDGEVVLPTGLGGIKSLNVNGCKMTSRSLRRVIEGFRGGVLNAGKTVSGKVERGTFKDLDLEGLDVIKIQGLELGEVQGELVEAIERGGTFGEVDLSDVKLGEWEVGNVVKVLSFEGVEVLRFFGGRLGDCKAGWWGDEAGGREEWLKAVEVGLKEGRWRVLDLGGNNLPSEVVNRVLQAAADTGGKEGGGRMEVLEIGGNTMNQRAFELVKEAAGKGVDVAYDVPERNQSDNIVANASVERKKGGGGVFGSGVEVTGGGVAEIMKQAGWKMGNFE</sequence>
<dbReference type="InterPro" id="IPR032675">
    <property type="entry name" value="LRR_dom_sf"/>
</dbReference>
<evidence type="ECO:0000313" key="2">
    <source>
        <dbReference type="Proteomes" id="UP001165065"/>
    </source>
</evidence>
<reference evidence="2" key="1">
    <citation type="journal article" date="2023" name="Commun. Biol.">
        <title>Genome analysis of Parmales, the sister group of diatoms, reveals the evolutionary specialization of diatoms from phago-mixotrophs to photoautotrophs.</title>
        <authorList>
            <person name="Ban H."/>
            <person name="Sato S."/>
            <person name="Yoshikawa S."/>
            <person name="Yamada K."/>
            <person name="Nakamura Y."/>
            <person name="Ichinomiya M."/>
            <person name="Sato N."/>
            <person name="Blanc-Mathieu R."/>
            <person name="Endo H."/>
            <person name="Kuwata A."/>
            <person name="Ogata H."/>
        </authorList>
    </citation>
    <scope>NUCLEOTIDE SEQUENCE [LARGE SCALE GENOMIC DNA]</scope>
</reference>
<keyword evidence="2" id="KW-1185">Reference proteome</keyword>
<protein>
    <submittedName>
        <fullName evidence="1">Uncharacterized protein</fullName>
    </submittedName>
</protein>
<dbReference type="EMBL" id="BRYA01000724">
    <property type="protein sequence ID" value="GMI30819.1"/>
    <property type="molecule type" value="Genomic_DNA"/>
</dbReference>
<comment type="caution">
    <text evidence="1">The sequence shown here is derived from an EMBL/GenBank/DDBJ whole genome shotgun (WGS) entry which is preliminary data.</text>
</comment>
<dbReference type="SUPFAM" id="SSF52047">
    <property type="entry name" value="RNI-like"/>
    <property type="match status" value="1"/>
</dbReference>
<dbReference type="AlphaFoldDB" id="A0A9W7L564"/>
<dbReference type="Gene3D" id="3.80.10.10">
    <property type="entry name" value="Ribonuclease Inhibitor"/>
    <property type="match status" value="1"/>
</dbReference>
<accession>A0A9W7L564</accession>